<evidence type="ECO:0000256" key="4">
    <source>
        <dbReference type="ARBA" id="ARBA00022833"/>
    </source>
</evidence>
<dbReference type="SMART" id="SM00355">
    <property type="entry name" value="ZnF_C2H2"/>
    <property type="match status" value="2"/>
</dbReference>
<feature type="domain" description="BED-type" evidence="9">
    <location>
        <begin position="13"/>
        <end position="72"/>
    </location>
</feature>
<comment type="caution">
    <text evidence="10">The sequence shown here is derived from an EMBL/GenBank/DDBJ whole genome shotgun (WGS) entry which is preliminary data.</text>
</comment>
<dbReference type="RefSeq" id="XP_031000218.1">
    <property type="nucleotide sequence ID" value="XM_031134369.1"/>
</dbReference>
<dbReference type="GO" id="GO:0005634">
    <property type="term" value="C:nucleus"/>
    <property type="evidence" value="ECO:0007669"/>
    <property type="project" value="UniProtKB-SubCell"/>
</dbReference>
<evidence type="ECO:0000256" key="6">
    <source>
        <dbReference type="PROSITE-ProRule" id="PRU00042"/>
    </source>
</evidence>
<evidence type="ECO:0000256" key="1">
    <source>
        <dbReference type="ARBA" id="ARBA00004123"/>
    </source>
</evidence>
<sequence length="361" mass="38873">MGKKKRSHPDVEELLARPWCYYCERDFEDLKLLISHQKAKHFKCERCGRRLNTAGGLSVHMNQVHKESLAEVENALPNRQGLDVEIFGMEGVPDDIVQQHNQRIIQNYYQAQAERRAATGNPPPGQSGGQGPAKKIKIETADELKKRLAEHRAKMAARKAAGETGSPAPPNGQSPAQNVGCPCDVPSSLDQSLILSPLQNGPFPPPQAGFEYQQQQQYGQPPAGQYPPQQFLGSYPPGAAPYGAPGALPARPGSNPPAQSGLPQRPPYGTNYPAGAYPPPGGSASTLDELVSGAARQGDDIDQMIRMAEAGIKAPKPEGVSEAPAAEKVKKEKAIRMIYADTEVSLEERLGQMSRYASAAA</sequence>
<dbReference type="EMBL" id="SKBQ01000111">
    <property type="protein sequence ID" value="TPX18507.1"/>
    <property type="molecule type" value="Genomic_DNA"/>
</dbReference>
<comment type="subcellular location">
    <subcellularLocation>
        <location evidence="1">Nucleus</location>
    </subcellularLocation>
</comment>
<evidence type="ECO:0000313" key="10">
    <source>
        <dbReference type="EMBL" id="TPX18507.1"/>
    </source>
</evidence>
<dbReference type="GeneID" id="41979067"/>
<dbReference type="PANTHER" id="PTHR23215:SF0">
    <property type="entry name" value="BUB3-INTERACTING AND GLEBS MOTIF-CONTAINING PROTEIN ZNF207"/>
    <property type="match status" value="1"/>
</dbReference>
<dbReference type="CDD" id="cd20908">
    <property type="entry name" value="SUF4-like"/>
    <property type="match status" value="1"/>
</dbReference>
<evidence type="ECO:0000256" key="7">
    <source>
        <dbReference type="SAM" id="MobiDB-lite"/>
    </source>
</evidence>
<dbReference type="InterPro" id="IPR013087">
    <property type="entry name" value="Znf_C2H2_type"/>
</dbReference>
<feature type="region of interest" description="Disordered" evidence="7">
    <location>
        <begin position="115"/>
        <end position="135"/>
    </location>
</feature>
<dbReference type="SUPFAM" id="SSF57667">
    <property type="entry name" value="beta-beta-alpha zinc fingers"/>
    <property type="match status" value="1"/>
</dbReference>
<gene>
    <name evidence="10" type="ORF">E0L32_011620</name>
</gene>
<keyword evidence="3 6" id="KW-0863">Zinc-finger</keyword>
<dbReference type="AlphaFoldDB" id="A0A507BEW3"/>
<dbReference type="InParanoid" id="A0A507BEW3"/>
<feature type="compositionally biased region" description="Polar residues" evidence="7">
    <location>
        <begin position="188"/>
        <end position="199"/>
    </location>
</feature>
<dbReference type="Proteomes" id="UP000319257">
    <property type="component" value="Unassembled WGS sequence"/>
</dbReference>
<name>A0A507BEW3_9PEZI</name>
<keyword evidence="11" id="KW-1185">Reference proteome</keyword>
<organism evidence="10 11">
    <name type="scientific">Thyridium curvatum</name>
    <dbReference type="NCBI Taxonomy" id="1093900"/>
    <lineage>
        <taxon>Eukaryota</taxon>
        <taxon>Fungi</taxon>
        <taxon>Dikarya</taxon>
        <taxon>Ascomycota</taxon>
        <taxon>Pezizomycotina</taxon>
        <taxon>Sordariomycetes</taxon>
        <taxon>Sordariomycetidae</taxon>
        <taxon>Thyridiales</taxon>
        <taxon>Thyridiaceae</taxon>
        <taxon>Thyridium</taxon>
    </lineage>
</organism>
<dbReference type="PANTHER" id="PTHR23215">
    <property type="entry name" value="ZINC FINGER PROTEIN 207"/>
    <property type="match status" value="1"/>
</dbReference>
<dbReference type="Pfam" id="PF00096">
    <property type="entry name" value="zf-C2H2"/>
    <property type="match status" value="1"/>
</dbReference>
<evidence type="ECO:0000259" key="8">
    <source>
        <dbReference type="PROSITE" id="PS50157"/>
    </source>
</evidence>
<dbReference type="PROSITE" id="PS00028">
    <property type="entry name" value="ZINC_FINGER_C2H2_1"/>
    <property type="match status" value="1"/>
</dbReference>
<dbReference type="GO" id="GO:0003677">
    <property type="term" value="F:DNA binding"/>
    <property type="evidence" value="ECO:0007669"/>
    <property type="project" value="InterPro"/>
</dbReference>
<dbReference type="PROSITE" id="PS50808">
    <property type="entry name" value="ZF_BED"/>
    <property type="match status" value="1"/>
</dbReference>
<evidence type="ECO:0000256" key="3">
    <source>
        <dbReference type="ARBA" id="ARBA00022771"/>
    </source>
</evidence>
<proteinExistence type="predicted"/>
<dbReference type="GO" id="GO:0008270">
    <property type="term" value="F:zinc ion binding"/>
    <property type="evidence" value="ECO:0007669"/>
    <property type="project" value="UniProtKB-KW"/>
</dbReference>
<accession>A0A507BEW3</accession>
<keyword evidence="2" id="KW-0479">Metal-binding</keyword>
<dbReference type="InterPro" id="IPR003656">
    <property type="entry name" value="Znf_BED"/>
</dbReference>
<dbReference type="PROSITE" id="PS50157">
    <property type="entry name" value="ZINC_FINGER_C2H2_2"/>
    <property type="match status" value="1"/>
</dbReference>
<dbReference type="Gene3D" id="3.30.160.60">
    <property type="entry name" value="Classic Zinc Finger"/>
    <property type="match status" value="1"/>
</dbReference>
<evidence type="ECO:0000256" key="2">
    <source>
        <dbReference type="ARBA" id="ARBA00022723"/>
    </source>
</evidence>
<dbReference type="InterPro" id="IPR036236">
    <property type="entry name" value="Znf_C2H2_sf"/>
</dbReference>
<dbReference type="OrthoDB" id="1306014at2759"/>
<protein>
    <submittedName>
        <fullName evidence="10">Uncharacterized protein</fullName>
    </submittedName>
</protein>
<feature type="region of interest" description="Disordered" evidence="7">
    <location>
        <begin position="151"/>
        <end position="287"/>
    </location>
</feature>
<dbReference type="STRING" id="1093900.A0A507BEW3"/>
<evidence type="ECO:0000313" key="11">
    <source>
        <dbReference type="Proteomes" id="UP000319257"/>
    </source>
</evidence>
<evidence type="ECO:0000256" key="5">
    <source>
        <dbReference type="ARBA" id="ARBA00023242"/>
    </source>
</evidence>
<keyword evidence="5" id="KW-0539">Nucleus</keyword>
<dbReference type="FunFam" id="3.30.160.60:FF:000354">
    <property type="entry name" value="C2H2 finger domain-containing protein"/>
    <property type="match status" value="1"/>
</dbReference>
<feature type="domain" description="C2H2-type" evidence="8">
    <location>
        <begin position="42"/>
        <end position="70"/>
    </location>
</feature>
<reference evidence="10 11" key="1">
    <citation type="submission" date="2019-06" db="EMBL/GenBank/DDBJ databases">
        <title>Draft genome sequence of the filamentous fungus Phialemoniopsis curvata isolated from diesel fuel.</title>
        <authorList>
            <person name="Varaljay V.A."/>
            <person name="Lyon W.J."/>
            <person name="Crouch A.L."/>
            <person name="Drake C.E."/>
            <person name="Hollomon J.M."/>
            <person name="Nadeau L.J."/>
            <person name="Nunn H.S."/>
            <person name="Stevenson B.S."/>
            <person name="Bojanowski C.L."/>
            <person name="Crookes-Goodson W.J."/>
        </authorList>
    </citation>
    <scope>NUCLEOTIDE SEQUENCE [LARGE SCALE GENOMIC DNA]</scope>
    <source>
        <strain evidence="10 11">D216</strain>
    </source>
</reference>
<evidence type="ECO:0000259" key="9">
    <source>
        <dbReference type="PROSITE" id="PS50808"/>
    </source>
</evidence>
<keyword evidence="4" id="KW-0862">Zinc</keyword>
<feature type="compositionally biased region" description="Low complexity" evidence="7">
    <location>
        <begin position="208"/>
        <end position="253"/>
    </location>
</feature>